<keyword evidence="2" id="KW-0479">Metal-binding</keyword>
<dbReference type="InterPro" id="IPR036663">
    <property type="entry name" value="Fumarylacetoacetase_C_sf"/>
</dbReference>
<dbReference type="GO" id="GO:0019752">
    <property type="term" value="P:carboxylic acid metabolic process"/>
    <property type="evidence" value="ECO:0007669"/>
    <property type="project" value="UniProtKB-ARBA"/>
</dbReference>
<dbReference type="SUPFAM" id="SSF56529">
    <property type="entry name" value="FAH"/>
    <property type="match status" value="1"/>
</dbReference>
<dbReference type="Pfam" id="PF01557">
    <property type="entry name" value="FAA_hydrolase"/>
    <property type="match status" value="1"/>
</dbReference>
<comment type="similarity">
    <text evidence="1">Belongs to the FAH family.</text>
</comment>
<evidence type="ECO:0000313" key="4">
    <source>
        <dbReference type="EMBL" id="BCJ89952.1"/>
    </source>
</evidence>
<dbReference type="Gene3D" id="3.90.850.10">
    <property type="entry name" value="Fumarylacetoacetase-like, C-terminal domain"/>
    <property type="match status" value="1"/>
</dbReference>
<name>A0A6S6QRQ5_9HYPH</name>
<dbReference type="FunFam" id="3.90.850.10:FF:000002">
    <property type="entry name" value="2-hydroxyhepta-2,4-diene-1,7-dioate isomerase"/>
    <property type="match status" value="1"/>
</dbReference>
<dbReference type="PANTHER" id="PTHR42796:SF4">
    <property type="entry name" value="FUMARYLACETOACETATE HYDROLASE DOMAIN-CONTAINING PROTEIN 2A"/>
    <property type="match status" value="1"/>
</dbReference>
<sequence length="284" mass="29941">MHLATFRGAAGETVGIVEGETVFALPELLPNAPRDMIGVISAGAPLLAKIGAALPNAKGVALSSVELLPPLPRPGKILCLGLNYALHAKEGGNPIPDYPSLFVRVQSSIVAPNAPVIRPKVSDKLDYECELTIVIGKTARNVPEDKALDYVFGYTIMNDVSVRDYQRKTTQWTAGKNFDGTGPLGPVIATADSLPPGASGLRIATRLNGETMQDSDTSDMIFSTARTVSLLSDIMTLEPGDVIATGTPSGVGYARKPPVWMKPGDVVEVEVEGIGILRNPIESA</sequence>
<dbReference type="Proteomes" id="UP000515317">
    <property type="component" value="Chromosome"/>
</dbReference>
<evidence type="ECO:0000313" key="5">
    <source>
        <dbReference type="Proteomes" id="UP000515317"/>
    </source>
</evidence>
<proteinExistence type="inferred from homology"/>
<gene>
    <name evidence="4" type="ORF">IZ6_06870</name>
</gene>
<organism evidence="4 5">
    <name type="scientific">Terrihabitans soli</name>
    <dbReference type="NCBI Taxonomy" id="708113"/>
    <lineage>
        <taxon>Bacteria</taxon>
        <taxon>Pseudomonadati</taxon>
        <taxon>Pseudomonadota</taxon>
        <taxon>Alphaproteobacteria</taxon>
        <taxon>Hyphomicrobiales</taxon>
        <taxon>Terrihabitans</taxon>
    </lineage>
</organism>
<accession>A0A6S6QRQ5</accession>
<evidence type="ECO:0000256" key="2">
    <source>
        <dbReference type="ARBA" id="ARBA00022723"/>
    </source>
</evidence>
<dbReference type="RefSeq" id="WP_222876621.1">
    <property type="nucleotide sequence ID" value="NZ_AP023361.1"/>
</dbReference>
<dbReference type="InterPro" id="IPR051121">
    <property type="entry name" value="FAH"/>
</dbReference>
<evidence type="ECO:0000259" key="3">
    <source>
        <dbReference type="Pfam" id="PF01557"/>
    </source>
</evidence>
<dbReference type="PANTHER" id="PTHR42796">
    <property type="entry name" value="FUMARYLACETOACETATE HYDROLASE DOMAIN-CONTAINING PROTEIN 2A-RELATED"/>
    <property type="match status" value="1"/>
</dbReference>
<reference evidence="4 5" key="1">
    <citation type="submission" date="2020-08" db="EMBL/GenBank/DDBJ databases">
        <title>Genome sequence of Rhizobiales bacterium strain IZ6.</title>
        <authorList>
            <person name="Nakai R."/>
            <person name="Naganuma T."/>
        </authorList>
    </citation>
    <scope>NUCLEOTIDE SEQUENCE [LARGE SCALE GENOMIC DNA]</scope>
    <source>
        <strain evidence="4 5">IZ6</strain>
    </source>
</reference>
<dbReference type="EMBL" id="AP023361">
    <property type="protein sequence ID" value="BCJ89952.1"/>
    <property type="molecule type" value="Genomic_DNA"/>
</dbReference>
<feature type="domain" description="Fumarylacetoacetase-like C-terminal" evidence="3">
    <location>
        <begin position="76"/>
        <end position="281"/>
    </location>
</feature>
<dbReference type="GO" id="GO:0046872">
    <property type="term" value="F:metal ion binding"/>
    <property type="evidence" value="ECO:0007669"/>
    <property type="project" value="UniProtKB-KW"/>
</dbReference>
<dbReference type="AlphaFoldDB" id="A0A6S6QRQ5"/>
<protein>
    <submittedName>
        <fullName evidence="4">5-oxopent-3-ene-1,2,5-tricarboxylate decarboxylase</fullName>
    </submittedName>
</protein>
<dbReference type="InterPro" id="IPR011234">
    <property type="entry name" value="Fumarylacetoacetase-like_C"/>
</dbReference>
<evidence type="ECO:0000256" key="1">
    <source>
        <dbReference type="ARBA" id="ARBA00010211"/>
    </source>
</evidence>
<keyword evidence="5" id="KW-1185">Reference proteome</keyword>
<dbReference type="KEGG" id="tso:IZ6_06870"/>
<dbReference type="GO" id="GO:0016853">
    <property type="term" value="F:isomerase activity"/>
    <property type="evidence" value="ECO:0007669"/>
    <property type="project" value="UniProtKB-ARBA"/>
</dbReference>